<evidence type="ECO:0000256" key="16">
    <source>
        <dbReference type="PROSITE-ProRule" id="PRU00076"/>
    </source>
</evidence>
<feature type="disulfide bond" evidence="16">
    <location>
        <begin position="197"/>
        <end position="206"/>
    </location>
</feature>
<feature type="domain" description="EGF-like" evidence="18">
    <location>
        <begin position="83"/>
        <end position="121"/>
    </location>
</feature>
<organism evidence="20 21">
    <name type="scientific">Magallana gigas</name>
    <name type="common">Pacific oyster</name>
    <name type="synonym">Crassostrea gigas</name>
    <dbReference type="NCBI Taxonomy" id="29159"/>
    <lineage>
        <taxon>Eukaryota</taxon>
        <taxon>Metazoa</taxon>
        <taxon>Spiralia</taxon>
        <taxon>Lophotrochozoa</taxon>
        <taxon>Mollusca</taxon>
        <taxon>Bivalvia</taxon>
        <taxon>Autobranchia</taxon>
        <taxon>Pteriomorphia</taxon>
        <taxon>Ostreida</taxon>
        <taxon>Ostreoidea</taxon>
        <taxon>Ostreidae</taxon>
        <taxon>Magallana</taxon>
    </lineage>
</organism>
<dbReference type="Pfam" id="PF00008">
    <property type="entry name" value="EGF"/>
    <property type="match status" value="4"/>
</dbReference>
<dbReference type="GO" id="GO:0007411">
    <property type="term" value="P:axon guidance"/>
    <property type="evidence" value="ECO:0007669"/>
    <property type="project" value="TreeGrafter"/>
</dbReference>
<feature type="domain" description="EGF-like" evidence="18">
    <location>
        <begin position="293"/>
        <end position="329"/>
    </location>
</feature>
<dbReference type="InterPro" id="IPR000742">
    <property type="entry name" value="EGF"/>
</dbReference>
<feature type="disulfide bond" evidence="16">
    <location>
        <begin position="92"/>
        <end position="109"/>
    </location>
</feature>
<dbReference type="GO" id="GO:0005576">
    <property type="term" value="C:extracellular region"/>
    <property type="evidence" value="ECO:0007669"/>
    <property type="project" value="InterPro"/>
</dbReference>
<keyword evidence="12" id="KW-1133">Transmembrane helix</keyword>
<feature type="domain" description="EGF-like" evidence="18">
    <location>
        <begin position="251"/>
        <end position="289"/>
    </location>
</feature>
<dbReference type="Gene3D" id="2.10.25.10">
    <property type="entry name" value="Laminin"/>
    <property type="match status" value="6"/>
</dbReference>
<dbReference type="SMART" id="SM00494">
    <property type="entry name" value="ChtBD2"/>
    <property type="match status" value="3"/>
</dbReference>
<feature type="domain" description="EGF-like" evidence="18">
    <location>
        <begin position="123"/>
        <end position="159"/>
    </location>
</feature>
<dbReference type="FunFam" id="2.10.25.10:FF:000255">
    <property type="entry name" value="Sushi, nidogen and EGF-like domains 1"/>
    <property type="match status" value="1"/>
</dbReference>
<evidence type="ECO:0000256" key="7">
    <source>
        <dbReference type="ARBA" id="ARBA00022737"/>
    </source>
</evidence>
<evidence type="ECO:0000256" key="5">
    <source>
        <dbReference type="ARBA" id="ARBA00022692"/>
    </source>
</evidence>
<dbReference type="SUPFAM" id="SSF57625">
    <property type="entry name" value="Invertebrate chitin-binding proteins"/>
    <property type="match status" value="2"/>
</dbReference>
<dbReference type="InterPro" id="IPR000152">
    <property type="entry name" value="EGF-type_Asp/Asn_hydroxyl_site"/>
</dbReference>
<dbReference type="GO" id="GO:0005886">
    <property type="term" value="C:plasma membrane"/>
    <property type="evidence" value="ECO:0007669"/>
    <property type="project" value="UniProtKB-SubCell"/>
</dbReference>
<accession>A0A8W8LRL3</accession>
<dbReference type="PROSITE" id="PS00010">
    <property type="entry name" value="ASX_HYDROXYL"/>
    <property type="match status" value="1"/>
</dbReference>
<dbReference type="SMART" id="SM00181">
    <property type="entry name" value="EGF"/>
    <property type="match status" value="6"/>
</dbReference>
<evidence type="ECO:0000256" key="11">
    <source>
        <dbReference type="ARBA" id="ARBA00022976"/>
    </source>
</evidence>
<evidence type="ECO:0000256" key="4">
    <source>
        <dbReference type="ARBA" id="ARBA00022536"/>
    </source>
</evidence>
<dbReference type="PROSITE" id="PS01187">
    <property type="entry name" value="EGF_CA"/>
    <property type="match status" value="1"/>
</dbReference>
<feature type="domain" description="EGF-like" evidence="18">
    <location>
        <begin position="212"/>
        <end position="249"/>
    </location>
</feature>
<keyword evidence="9" id="KW-0106">Calcium</keyword>
<dbReference type="InterPro" id="IPR002557">
    <property type="entry name" value="Chitin-bd_dom"/>
</dbReference>
<keyword evidence="21" id="KW-1185">Reference proteome</keyword>
<evidence type="ECO:0000256" key="3">
    <source>
        <dbReference type="ARBA" id="ARBA00022475"/>
    </source>
</evidence>
<dbReference type="AlphaFoldDB" id="A0A8W8LRL3"/>
<feature type="disulfide bond" evidence="16">
    <location>
        <begin position="260"/>
        <end position="277"/>
    </location>
</feature>
<feature type="disulfide bond" evidence="16">
    <location>
        <begin position="111"/>
        <end position="120"/>
    </location>
</feature>
<dbReference type="PROSITE" id="PS00022">
    <property type="entry name" value="EGF_1"/>
    <property type="match status" value="5"/>
</dbReference>
<feature type="signal peptide" evidence="17">
    <location>
        <begin position="1"/>
        <end position="22"/>
    </location>
</feature>
<dbReference type="PRINTS" id="PR00010">
    <property type="entry name" value="EGFBLOOD"/>
</dbReference>
<feature type="disulfide bond" evidence="16">
    <location>
        <begin position="319"/>
        <end position="328"/>
    </location>
</feature>
<feature type="domain" description="EGF-like" evidence="18">
    <location>
        <begin position="170"/>
        <end position="207"/>
    </location>
</feature>
<dbReference type="GO" id="GO:0005509">
    <property type="term" value="F:calcium ion binding"/>
    <property type="evidence" value="ECO:0007669"/>
    <property type="project" value="InterPro"/>
</dbReference>
<dbReference type="InterPro" id="IPR036508">
    <property type="entry name" value="Chitin-bd_dom_sf"/>
</dbReference>
<dbReference type="FunFam" id="2.10.25.10:FF:000391">
    <property type="entry name" value="Weary, isoform C"/>
    <property type="match status" value="1"/>
</dbReference>
<keyword evidence="2" id="KW-0217">Developmental protein</keyword>
<evidence type="ECO:0000256" key="14">
    <source>
        <dbReference type="ARBA" id="ARBA00023157"/>
    </source>
</evidence>
<dbReference type="EnsemblMetazoa" id="G29403.2">
    <property type="protein sequence ID" value="G29403.2:cds"/>
    <property type="gene ID" value="G29403"/>
</dbReference>
<evidence type="ECO:0000256" key="8">
    <source>
        <dbReference type="ARBA" id="ARBA00022782"/>
    </source>
</evidence>
<evidence type="ECO:0000256" key="9">
    <source>
        <dbReference type="ARBA" id="ARBA00022837"/>
    </source>
</evidence>
<evidence type="ECO:0000256" key="2">
    <source>
        <dbReference type="ARBA" id="ARBA00022473"/>
    </source>
</evidence>
<evidence type="ECO:0000256" key="12">
    <source>
        <dbReference type="ARBA" id="ARBA00022989"/>
    </source>
</evidence>
<dbReference type="FunFam" id="2.10.25.10:FF:000143">
    <property type="entry name" value="Protein crumbs 1"/>
    <property type="match status" value="1"/>
</dbReference>
<dbReference type="GO" id="GO:0008061">
    <property type="term" value="F:chitin binding"/>
    <property type="evidence" value="ECO:0007669"/>
    <property type="project" value="InterPro"/>
</dbReference>
<keyword evidence="10" id="KW-0832">Ubl conjugation</keyword>
<evidence type="ECO:0000313" key="20">
    <source>
        <dbReference type="EnsemblMetazoa" id="G29403.2:cds"/>
    </source>
</evidence>
<name>A0A8W8LRL3_MAGGI</name>
<evidence type="ECO:0000256" key="1">
    <source>
        <dbReference type="ARBA" id="ARBA00004251"/>
    </source>
</evidence>
<keyword evidence="6 17" id="KW-0732">Signal</keyword>
<proteinExistence type="predicted"/>
<feature type="chain" id="PRO_5036501076" description="Fibropellin-1" evidence="17">
    <location>
        <begin position="23"/>
        <end position="563"/>
    </location>
</feature>
<dbReference type="Proteomes" id="UP000005408">
    <property type="component" value="Unassembled WGS sequence"/>
</dbReference>
<evidence type="ECO:0000313" key="21">
    <source>
        <dbReference type="Proteomes" id="UP000005408"/>
    </source>
</evidence>
<keyword evidence="14 16" id="KW-1015">Disulfide bond</keyword>
<evidence type="ECO:0000259" key="19">
    <source>
        <dbReference type="PROSITE" id="PS50940"/>
    </source>
</evidence>
<dbReference type="PROSITE" id="PS01186">
    <property type="entry name" value="EGF_2"/>
    <property type="match status" value="3"/>
</dbReference>
<evidence type="ECO:0000256" key="6">
    <source>
        <dbReference type="ARBA" id="ARBA00022729"/>
    </source>
</evidence>
<evidence type="ECO:0000259" key="18">
    <source>
        <dbReference type="PROSITE" id="PS50026"/>
    </source>
</evidence>
<comment type="caution">
    <text evidence="16">Lacks conserved residue(s) required for the propagation of feature annotation.</text>
</comment>
<dbReference type="PROSITE" id="PS50940">
    <property type="entry name" value="CHIT_BIND_II"/>
    <property type="match status" value="2"/>
</dbReference>
<dbReference type="InterPro" id="IPR051355">
    <property type="entry name" value="Notch/Slit_guidance"/>
</dbReference>
<evidence type="ECO:0008006" key="22">
    <source>
        <dbReference type="Google" id="ProtNLM"/>
    </source>
</evidence>
<keyword evidence="5" id="KW-0812">Transmembrane</keyword>
<keyword evidence="15" id="KW-0325">Glycoprotein</keyword>
<keyword evidence="4 16" id="KW-0245">EGF-like domain</keyword>
<evidence type="ECO:0000256" key="17">
    <source>
        <dbReference type="SAM" id="SignalP"/>
    </source>
</evidence>
<dbReference type="GO" id="GO:0043235">
    <property type="term" value="C:receptor complex"/>
    <property type="evidence" value="ECO:0007669"/>
    <property type="project" value="TreeGrafter"/>
</dbReference>
<protein>
    <recommendedName>
        <fullName evidence="22">Fibropellin-1</fullName>
    </recommendedName>
</protein>
<dbReference type="GO" id="GO:0007219">
    <property type="term" value="P:Notch signaling pathway"/>
    <property type="evidence" value="ECO:0007669"/>
    <property type="project" value="UniProtKB-KW"/>
</dbReference>
<evidence type="ECO:0000256" key="15">
    <source>
        <dbReference type="ARBA" id="ARBA00023180"/>
    </source>
</evidence>
<reference evidence="20" key="1">
    <citation type="submission" date="2022-08" db="UniProtKB">
        <authorList>
            <consortium name="EnsemblMetazoa"/>
        </authorList>
    </citation>
    <scope>IDENTIFICATION</scope>
    <source>
        <strain evidence="20">05x7-T-G4-1.051#20</strain>
    </source>
</reference>
<feature type="domain" description="Chitin-binding type-2" evidence="19">
    <location>
        <begin position="493"/>
        <end position="551"/>
    </location>
</feature>
<dbReference type="PANTHER" id="PTHR45836">
    <property type="entry name" value="SLIT HOMOLOG"/>
    <property type="match status" value="1"/>
</dbReference>
<dbReference type="PANTHER" id="PTHR45836:SF23">
    <property type="entry name" value="NEUROGENIC LOCUS NOTCH HOMOLOG PROTEIN 1"/>
    <property type="match status" value="1"/>
</dbReference>
<keyword evidence="7" id="KW-0677">Repeat</keyword>
<keyword evidence="11" id="KW-0914">Notch signaling pathway</keyword>
<dbReference type="InterPro" id="IPR018097">
    <property type="entry name" value="EGF_Ca-bd_CS"/>
</dbReference>
<dbReference type="InterPro" id="IPR001881">
    <property type="entry name" value="EGF-like_Ca-bd_dom"/>
</dbReference>
<evidence type="ECO:0000256" key="10">
    <source>
        <dbReference type="ARBA" id="ARBA00022843"/>
    </source>
</evidence>
<dbReference type="FunFam" id="2.10.25.10:FF:000368">
    <property type="entry name" value="Delta-like 3 (Drosophila), isoform CRA_b"/>
    <property type="match status" value="1"/>
</dbReference>
<dbReference type="GO" id="GO:0009986">
    <property type="term" value="C:cell surface"/>
    <property type="evidence" value="ECO:0007669"/>
    <property type="project" value="TreeGrafter"/>
</dbReference>
<evidence type="ECO:0000256" key="13">
    <source>
        <dbReference type="ARBA" id="ARBA00023136"/>
    </source>
</evidence>
<dbReference type="CDD" id="cd00054">
    <property type="entry name" value="EGF_CA"/>
    <property type="match status" value="4"/>
</dbReference>
<comment type="subcellular location">
    <subcellularLocation>
        <location evidence="1">Cell membrane</location>
        <topology evidence="1">Single-pass type I membrane protein</topology>
    </subcellularLocation>
</comment>
<dbReference type="Gene3D" id="2.170.140.10">
    <property type="entry name" value="Chitin binding domain"/>
    <property type="match status" value="2"/>
</dbReference>
<dbReference type="SUPFAM" id="SSF57196">
    <property type="entry name" value="EGF/Laminin"/>
    <property type="match status" value="6"/>
</dbReference>
<dbReference type="SMART" id="SM00179">
    <property type="entry name" value="EGF_CA"/>
    <property type="match status" value="6"/>
</dbReference>
<dbReference type="PROSITE" id="PS50026">
    <property type="entry name" value="EGF_3"/>
    <property type="match status" value="6"/>
</dbReference>
<dbReference type="Pfam" id="PF01607">
    <property type="entry name" value="CBM_14"/>
    <property type="match status" value="1"/>
</dbReference>
<feature type="disulfide bond" evidence="16">
    <location>
        <begin position="279"/>
        <end position="288"/>
    </location>
</feature>
<keyword evidence="8" id="KW-0221">Differentiation</keyword>
<keyword evidence="13" id="KW-0472">Membrane</keyword>
<keyword evidence="3" id="KW-1003">Cell membrane</keyword>
<sequence>MVTRNIALVVVIFGGVCAWCTATPVCTVGREYVVDNCVRYRCIFGRATPDPCPSGLFPSYKVGTGCSWARESECTTDLETGKIIDPCSGDPCLNGGRCIASSNGQSYLCSCPAGYQGARCEINENECLSSPCKNGGVCVDEQNGFRCQCTVGAGGVYFTGPLCETQTSKLESVCMPNPCQNEGYCFDTGEGSFFCYCRPAFTGPLCNQSMEISDPCSSRPCLNSGICSSVGTSQFKCFCSPGYTGTHCEHAQDPCISNPCLNGGICFKLADLPSFGCACPEKFTGSLCETAVSNHPCDDRPCKNGGYCMQVGSTYKCYCGSGYTGPDCSLATSAIISNQCSGGTDLLPHPTYCQLYYNCSAPTGNIPARPQEQYLDECPYPQLFSATTSRCEPFYRVECGQRQVLVDYCDYWKQVCTSTCKPCYIDHPSCSGLTDGIHGNPNKPNTPYYMSCYQNRTVYTSECPRDRLGTQMVYHGDKCTSVFQIAKAEGGRRPECPNDTLGTYPDPNEDCALYYMCQGGVATMMQCTDGLVYHYEPNKPLCQDPADVCEPCGRKSCNTTNQK</sequence>
<feature type="disulfide bond" evidence="16">
    <location>
        <begin position="239"/>
        <end position="248"/>
    </location>
</feature>
<feature type="domain" description="Chitin-binding type-2" evidence="19">
    <location>
        <begin position="337"/>
        <end position="401"/>
    </location>
</feature>